<keyword evidence="2" id="KW-1185">Reference proteome</keyword>
<sequence length="352" mass="40309">MKETINLKNLCKPWPKEMPKDEFSTSCVFIISFVANDHISFNQLEGLSTLCFFELVDGIIGKDHLFKRNIILIKAWCYYESRILGAHHGLISAYSLETLVLYIFNLYHSTLDGLLAVMPLNIELLSLDKSLCCQMKDCAFCLALTRQIETCHVDSNDKTGDLRNKQKRHPLKVASSRSMHKLNCTSDRDVVTRTNSARDVKLPIAMGELEMEALMEDDDLDHPLTMICFNNLMYAKHYHLSAPVLLSPIMLNQQQNNNLGEATWQSLQLKSKAFIKVNASGDPMNPPMPCNAFKLSFKWRESIVRERANDSSDPSERHEPGCHEFLLREVPWLEMTTQPALDSSFWFDSFRP</sequence>
<accession>A0ACB8JHF4</accession>
<dbReference type="Proteomes" id="UP000829398">
    <property type="component" value="Chromosome 7"/>
</dbReference>
<comment type="caution">
    <text evidence="1">The sequence shown here is derived from an EMBL/GenBank/DDBJ whole genome shotgun (WGS) entry which is preliminary data.</text>
</comment>
<proteinExistence type="predicted"/>
<dbReference type="EMBL" id="CM039176">
    <property type="protein sequence ID" value="KAH9716702.1"/>
    <property type="molecule type" value="Genomic_DNA"/>
</dbReference>
<protein>
    <submittedName>
        <fullName evidence="1">Uncharacterized protein</fullName>
    </submittedName>
</protein>
<evidence type="ECO:0000313" key="1">
    <source>
        <dbReference type="EMBL" id="KAH9716702.1"/>
    </source>
</evidence>
<name>A0ACB8JHF4_CITSI</name>
<reference evidence="2" key="1">
    <citation type="journal article" date="2023" name="Hortic. Res.">
        <title>A chromosome-level phased genome enabling allele-level studies in sweet orange: a case study on citrus Huanglongbing tolerance.</title>
        <authorList>
            <person name="Wu B."/>
            <person name="Yu Q."/>
            <person name="Deng Z."/>
            <person name="Duan Y."/>
            <person name="Luo F."/>
            <person name="Gmitter F. Jr."/>
        </authorList>
    </citation>
    <scope>NUCLEOTIDE SEQUENCE [LARGE SCALE GENOMIC DNA]</scope>
    <source>
        <strain evidence="2">cv. Valencia</strain>
    </source>
</reference>
<organism evidence="1 2">
    <name type="scientific">Citrus sinensis</name>
    <name type="common">Sweet orange</name>
    <name type="synonym">Citrus aurantium var. sinensis</name>
    <dbReference type="NCBI Taxonomy" id="2711"/>
    <lineage>
        <taxon>Eukaryota</taxon>
        <taxon>Viridiplantae</taxon>
        <taxon>Streptophyta</taxon>
        <taxon>Embryophyta</taxon>
        <taxon>Tracheophyta</taxon>
        <taxon>Spermatophyta</taxon>
        <taxon>Magnoliopsida</taxon>
        <taxon>eudicotyledons</taxon>
        <taxon>Gunneridae</taxon>
        <taxon>Pentapetalae</taxon>
        <taxon>rosids</taxon>
        <taxon>malvids</taxon>
        <taxon>Sapindales</taxon>
        <taxon>Rutaceae</taxon>
        <taxon>Aurantioideae</taxon>
        <taxon>Citrus</taxon>
    </lineage>
</organism>
<gene>
    <name evidence="1" type="ORF">KPL71_021553</name>
</gene>
<evidence type="ECO:0000313" key="2">
    <source>
        <dbReference type="Proteomes" id="UP000829398"/>
    </source>
</evidence>